<evidence type="ECO:0000256" key="4">
    <source>
        <dbReference type="ARBA" id="ARBA00023125"/>
    </source>
</evidence>
<keyword evidence="7" id="KW-1185">Reference proteome</keyword>
<dbReference type="InterPro" id="IPR001789">
    <property type="entry name" value="Sig_transdc_resp-reg_receiver"/>
</dbReference>
<dbReference type="GO" id="GO:0006355">
    <property type="term" value="P:regulation of DNA-templated transcription"/>
    <property type="evidence" value="ECO:0007669"/>
    <property type="project" value="InterPro"/>
</dbReference>
<keyword evidence="3" id="KW-0805">Transcription regulation</keyword>
<protein>
    <submittedName>
        <fullName evidence="6">Transcriptional regulatory protein YehT</fullName>
    </submittedName>
</protein>
<evidence type="ECO:0000313" key="6">
    <source>
        <dbReference type="EMBL" id="BAU28631.1"/>
    </source>
</evidence>
<dbReference type="PANTHER" id="PTHR35807:SF2">
    <property type="entry name" value="TRANSCRIPTIONAL ACTIVATOR DOMAIN"/>
    <property type="match status" value="1"/>
</dbReference>
<dbReference type="KEGG" id="asoc:CB4_02806"/>
<dbReference type="Pfam" id="PF00486">
    <property type="entry name" value="Trans_reg_C"/>
    <property type="match status" value="1"/>
</dbReference>
<dbReference type="SMART" id="SM01043">
    <property type="entry name" value="BTAD"/>
    <property type="match status" value="1"/>
</dbReference>
<dbReference type="RefSeq" id="WP_096466370.1">
    <property type="nucleotide sequence ID" value="NZ_AP017312.1"/>
</dbReference>
<dbReference type="InterPro" id="IPR036388">
    <property type="entry name" value="WH-like_DNA-bd_sf"/>
</dbReference>
<keyword evidence="2" id="KW-0902">Two-component regulatory system</keyword>
<dbReference type="InterPro" id="IPR001867">
    <property type="entry name" value="OmpR/PhoB-type_DNA-bd"/>
</dbReference>
<dbReference type="SUPFAM" id="SSF46894">
    <property type="entry name" value="C-terminal effector domain of the bipartite response regulators"/>
    <property type="match status" value="1"/>
</dbReference>
<dbReference type="AlphaFoldDB" id="A0A0U5BEF8"/>
<dbReference type="PROSITE" id="PS50110">
    <property type="entry name" value="RESPONSE_REGULATORY"/>
    <property type="match status" value="1"/>
</dbReference>
<dbReference type="InterPro" id="IPR011990">
    <property type="entry name" value="TPR-like_helical_dom_sf"/>
</dbReference>
<evidence type="ECO:0000313" key="7">
    <source>
        <dbReference type="Proteomes" id="UP000217696"/>
    </source>
</evidence>
<proteinExistence type="inferred from homology"/>
<dbReference type="SUPFAM" id="SSF48452">
    <property type="entry name" value="TPR-like"/>
    <property type="match status" value="1"/>
</dbReference>
<reference evidence="6 7" key="1">
    <citation type="submission" date="2015-12" db="EMBL/GenBank/DDBJ databases">
        <title>Genome sequence of Aneurinibacillus soli.</title>
        <authorList>
            <person name="Lee J.S."/>
            <person name="Lee K.C."/>
            <person name="Kim K.K."/>
            <person name="Lee B.W."/>
        </authorList>
    </citation>
    <scope>NUCLEOTIDE SEQUENCE [LARGE SCALE GENOMIC DNA]</scope>
    <source>
        <strain evidence="6 7">CB4</strain>
    </source>
</reference>
<dbReference type="InterPro" id="IPR051677">
    <property type="entry name" value="AfsR-DnrI-RedD_regulator"/>
</dbReference>
<dbReference type="GO" id="GO:0003677">
    <property type="term" value="F:DNA binding"/>
    <property type="evidence" value="ECO:0007669"/>
    <property type="project" value="UniProtKB-KW"/>
</dbReference>
<dbReference type="SMART" id="SM00448">
    <property type="entry name" value="REC"/>
    <property type="match status" value="1"/>
</dbReference>
<dbReference type="InterPro" id="IPR016032">
    <property type="entry name" value="Sig_transdc_resp-reg_C-effctor"/>
</dbReference>
<dbReference type="Gene3D" id="3.40.50.2300">
    <property type="match status" value="1"/>
</dbReference>
<accession>A0A0U5BEF8</accession>
<dbReference type="PANTHER" id="PTHR35807">
    <property type="entry name" value="TRANSCRIPTIONAL REGULATOR REDD-RELATED"/>
    <property type="match status" value="1"/>
</dbReference>
<dbReference type="Proteomes" id="UP000217696">
    <property type="component" value="Chromosome"/>
</dbReference>
<gene>
    <name evidence="6" type="primary">yehT_2</name>
    <name evidence="6" type="ORF">CB4_02806</name>
</gene>
<keyword evidence="4" id="KW-0238">DNA-binding</keyword>
<evidence type="ECO:0000256" key="2">
    <source>
        <dbReference type="ARBA" id="ARBA00023012"/>
    </source>
</evidence>
<dbReference type="InterPro" id="IPR005158">
    <property type="entry name" value="BTAD"/>
</dbReference>
<dbReference type="SUPFAM" id="SSF52172">
    <property type="entry name" value="CheY-like"/>
    <property type="match status" value="1"/>
</dbReference>
<sequence length="369" mass="43387">MRAMLVDDEEMALDVLEILCKEIGGVTVIGKYRNPFDAVEAVQTQEVDVVFLDVEMPGINGLQTAEKMMRLDDHVHIVFVTAYNQYAVEAFEINAIDYLLKPVRKERLKKTIERLHHTRIVQTGLHKEKESHQARVCCLGTFVLYDKDGQQVKWRTRKTKELFAYLWHHRGQAVHRDKIMVDLWSDLEGEKASSLLHTSMYHLRSTLKKMRFAKPVLFSDEKYALNVQELVSDVEEIEQRIKESIENVSDASLEMMLTTYKGDYMGEEAFHWASGYRKQVREMYSSWLDANTKRCQDKKTKERLLYQLVIMEPYRDEYCYRLMNHYISAGDIPQALSVYHDFEKLLARELREEPGPKIRDLYIQASRFL</sequence>
<dbReference type="Pfam" id="PF00072">
    <property type="entry name" value="Response_reg"/>
    <property type="match status" value="1"/>
</dbReference>
<evidence type="ECO:0000256" key="1">
    <source>
        <dbReference type="ARBA" id="ARBA00005820"/>
    </source>
</evidence>
<evidence type="ECO:0000256" key="3">
    <source>
        <dbReference type="ARBA" id="ARBA00023015"/>
    </source>
</evidence>
<dbReference type="OrthoDB" id="3190595at2"/>
<dbReference type="GO" id="GO:0000160">
    <property type="term" value="P:phosphorelay signal transduction system"/>
    <property type="evidence" value="ECO:0007669"/>
    <property type="project" value="UniProtKB-KW"/>
</dbReference>
<keyword evidence="5" id="KW-0804">Transcription</keyword>
<evidence type="ECO:0000256" key="5">
    <source>
        <dbReference type="ARBA" id="ARBA00023163"/>
    </source>
</evidence>
<dbReference type="Pfam" id="PF03704">
    <property type="entry name" value="BTAD"/>
    <property type="match status" value="1"/>
</dbReference>
<dbReference type="Gene3D" id="1.10.10.10">
    <property type="entry name" value="Winged helix-like DNA-binding domain superfamily/Winged helix DNA-binding domain"/>
    <property type="match status" value="1"/>
</dbReference>
<dbReference type="Gene3D" id="1.25.40.10">
    <property type="entry name" value="Tetratricopeptide repeat domain"/>
    <property type="match status" value="1"/>
</dbReference>
<organism evidence="6 7">
    <name type="scientific">Aneurinibacillus soli</name>
    <dbReference type="NCBI Taxonomy" id="1500254"/>
    <lineage>
        <taxon>Bacteria</taxon>
        <taxon>Bacillati</taxon>
        <taxon>Bacillota</taxon>
        <taxon>Bacilli</taxon>
        <taxon>Bacillales</taxon>
        <taxon>Paenibacillaceae</taxon>
        <taxon>Aneurinibacillus group</taxon>
        <taxon>Aneurinibacillus</taxon>
    </lineage>
</organism>
<name>A0A0U5BEF8_9BACL</name>
<dbReference type="EMBL" id="AP017312">
    <property type="protein sequence ID" value="BAU28631.1"/>
    <property type="molecule type" value="Genomic_DNA"/>
</dbReference>
<dbReference type="InterPro" id="IPR011006">
    <property type="entry name" value="CheY-like_superfamily"/>
</dbReference>
<comment type="similarity">
    <text evidence="1">Belongs to the AfsR/DnrI/RedD regulatory family.</text>
</comment>